<accession>A0A1G6SM29</accession>
<evidence type="ECO:0008006" key="3">
    <source>
        <dbReference type="Google" id="ProtNLM"/>
    </source>
</evidence>
<evidence type="ECO:0000313" key="2">
    <source>
        <dbReference type="Proteomes" id="UP000198757"/>
    </source>
</evidence>
<organism evidence="1 2">
    <name type="scientific">Niabella drilacis (strain DSM 25811 / CCM 8410 / CCUG 62505 / LMG 26954 / E90)</name>
    <dbReference type="NCBI Taxonomy" id="1285928"/>
    <lineage>
        <taxon>Bacteria</taxon>
        <taxon>Pseudomonadati</taxon>
        <taxon>Bacteroidota</taxon>
        <taxon>Chitinophagia</taxon>
        <taxon>Chitinophagales</taxon>
        <taxon>Chitinophagaceae</taxon>
        <taxon>Niabella</taxon>
    </lineage>
</organism>
<dbReference type="Pfam" id="PF14107">
    <property type="entry name" value="DUF4280"/>
    <property type="match status" value="1"/>
</dbReference>
<dbReference type="Proteomes" id="UP000198757">
    <property type="component" value="Unassembled WGS sequence"/>
</dbReference>
<gene>
    <name evidence="1" type="ORF">SAMN04487894_106284</name>
</gene>
<dbReference type="RefSeq" id="WP_090390596.1">
    <property type="nucleotide sequence ID" value="NZ_FMZO01000006.1"/>
</dbReference>
<dbReference type="InterPro" id="IPR025460">
    <property type="entry name" value="DUF4280"/>
</dbReference>
<dbReference type="OrthoDB" id="882303at2"/>
<dbReference type="AlphaFoldDB" id="A0A1G6SM29"/>
<name>A0A1G6SM29_NIADE</name>
<evidence type="ECO:0000313" key="1">
    <source>
        <dbReference type="EMBL" id="SDD17980.1"/>
    </source>
</evidence>
<proteinExistence type="predicted"/>
<sequence>MAQKEKVVHGALCKCQYGTTPDKLAVLTHKKWYANDKEGREKLLATHKDIGIPFQNKTFGSCKKMNNNPCVPSITKWEGYYEKEKYDPPGGYVLVEDCKATCAVAGMACIEIIKSGQIGQPTKKNMENADDELQAQVNPLVNMKQMNQKDPYEHLNIN</sequence>
<dbReference type="STRING" id="1285928.SAMN04487894_106284"/>
<keyword evidence="2" id="KW-1185">Reference proteome</keyword>
<reference evidence="2" key="1">
    <citation type="submission" date="2016-10" db="EMBL/GenBank/DDBJ databases">
        <authorList>
            <person name="Varghese N."/>
            <person name="Submissions S."/>
        </authorList>
    </citation>
    <scope>NUCLEOTIDE SEQUENCE [LARGE SCALE GENOMIC DNA]</scope>
    <source>
        <strain evidence="2">DSM 25811 / CCM 8410 / LMG 26954 / E90</strain>
    </source>
</reference>
<protein>
    <recommendedName>
        <fullName evidence="3">DUF4280 domain-containing protein</fullName>
    </recommendedName>
</protein>
<dbReference type="EMBL" id="FMZO01000006">
    <property type="protein sequence ID" value="SDD17980.1"/>
    <property type="molecule type" value="Genomic_DNA"/>
</dbReference>